<dbReference type="GO" id="GO:0030694">
    <property type="term" value="C:bacterial-type flagellum basal body, rod"/>
    <property type="evidence" value="ECO:0007669"/>
    <property type="project" value="UniProtKB-UniRule"/>
</dbReference>
<dbReference type="InterPro" id="IPR001444">
    <property type="entry name" value="Flag_bb_rod_N"/>
</dbReference>
<organism evidence="10 11">
    <name type="scientific">Phyllobacterium salinisoli</name>
    <dbReference type="NCBI Taxonomy" id="1899321"/>
    <lineage>
        <taxon>Bacteria</taxon>
        <taxon>Pseudomonadati</taxon>
        <taxon>Pseudomonadota</taxon>
        <taxon>Alphaproteobacteria</taxon>
        <taxon>Hyphomicrobiales</taxon>
        <taxon>Phyllobacteriaceae</taxon>
        <taxon>Phyllobacterium</taxon>
    </lineage>
</organism>
<dbReference type="EMBL" id="QOZG01000004">
    <property type="protein sequence ID" value="RCS23970.1"/>
    <property type="molecule type" value="Genomic_DNA"/>
</dbReference>
<keyword evidence="10" id="KW-0966">Cell projection</keyword>
<dbReference type="NCBIfam" id="TIGR01395">
    <property type="entry name" value="FlgC"/>
    <property type="match status" value="1"/>
</dbReference>
<evidence type="ECO:0000256" key="6">
    <source>
        <dbReference type="RuleBase" id="RU362062"/>
    </source>
</evidence>
<sequence>MADPIISALKVAASGLDAQSTRLRIVAENMANAQSTGKTPDADPYRRKTVSFRTELERTTGTQEVRVAEVGTDSSPFVEQYDPSHPAADARGYVKYPNVNMVVEMADMREANRSYEANLQVIKQAREMIAMTIDLLRNS</sequence>
<name>A0A368K7D7_9HYPH</name>
<comment type="similarity">
    <text evidence="2">Belongs to the flagella basal body rod proteins family.</text>
</comment>
<dbReference type="Pfam" id="PF06429">
    <property type="entry name" value="Flg_bbr_C"/>
    <property type="match status" value="1"/>
</dbReference>
<dbReference type="AlphaFoldDB" id="A0A368K7D7"/>
<accession>A0A368K7D7</accession>
<protein>
    <recommendedName>
        <fullName evidence="3 6">Flagellar basal-body rod protein FlgC</fullName>
    </recommendedName>
</protein>
<evidence type="ECO:0000256" key="1">
    <source>
        <dbReference type="ARBA" id="ARBA00004117"/>
    </source>
</evidence>
<keyword evidence="10" id="KW-0282">Flagellum</keyword>
<gene>
    <name evidence="10" type="ORF">DUT91_12005</name>
</gene>
<reference evidence="10 11" key="1">
    <citation type="submission" date="2018-07" db="EMBL/GenBank/DDBJ databases">
        <title>The draft genome of Phyllobacterium salinisoli.</title>
        <authorList>
            <person name="Liu L."/>
            <person name="Li L."/>
            <person name="Zhang X."/>
            <person name="Liang L."/>
        </authorList>
    </citation>
    <scope>NUCLEOTIDE SEQUENCE [LARGE SCALE GENOMIC DNA]</scope>
    <source>
        <strain evidence="10 11">LLAN61</strain>
    </source>
</reference>
<dbReference type="InterPro" id="IPR010930">
    <property type="entry name" value="Flg_bb/hook_C_dom"/>
</dbReference>
<keyword evidence="11" id="KW-1185">Reference proteome</keyword>
<dbReference type="PANTHER" id="PTHR30435:SF2">
    <property type="entry name" value="FLAGELLAR BASAL-BODY ROD PROTEIN FLGC"/>
    <property type="match status" value="1"/>
</dbReference>
<dbReference type="OrthoDB" id="9813951at2"/>
<dbReference type="GO" id="GO:0071978">
    <property type="term" value="P:bacterial-type flagellum-dependent swarming motility"/>
    <property type="evidence" value="ECO:0007669"/>
    <property type="project" value="TreeGrafter"/>
</dbReference>
<evidence type="ECO:0000259" key="8">
    <source>
        <dbReference type="Pfam" id="PF00460"/>
    </source>
</evidence>
<keyword evidence="10" id="KW-0969">Cilium</keyword>
<evidence type="ECO:0000256" key="5">
    <source>
        <dbReference type="ARBA" id="ARBA00025933"/>
    </source>
</evidence>
<comment type="subunit">
    <text evidence="5 6">The basal body constitutes a major portion of the flagellar organelle and consists of four rings (L,P,S, and M) mounted on a central rod. The rod consists of about 26 subunits of FlgG in the distal portion, and FlgB, FlgC and FlgF are thought to build up the proximal portion of the rod with about 6 subunits each.</text>
</comment>
<evidence type="ECO:0000313" key="11">
    <source>
        <dbReference type="Proteomes" id="UP000253420"/>
    </source>
</evidence>
<feature type="domain" description="Flagellar basal body rod protein N-terminal" evidence="8">
    <location>
        <begin position="9"/>
        <end position="36"/>
    </location>
</feature>
<dbReference type="Pfam" id="PF00460">
    <property type="entry name" value="Flg_bb_rod"/>
    <property type="match status" value="1"/>
</dbReference>
<evidence type="ECO:0000256" key="4">
    <source>
        <dbReference type="ARBA" id="ARBA00023143"/>
    </source>
</evidence>
<proteinExistence type="inferred from homology"/>
<evidence type="ECO:0000256" key="7">
    <source>
        <dbReference type="SAM" id="MobiDB-lite"/>
    </source>
</evidence>
<comment type="subcellular location">
    <subcellularLocation>
        <location evidence="1 6">Bacterial flagellum basal body</location>
    </subcellularLocation>
</comment>
<feature type="domain" description="Flagellar basal-body/hook protein C-terminal" evidence="9">
    <location>
        <begin position="91"/>
        <end position="134"/>
    </location>
</feature>
<evidence type="ECO:0000259" key="9">
    <source>
        <dbReference type="Pfam" id="PF06429"/>
    </source>
</evidence>
<dbReference type="Proteomes" id="UP000253420">
    <property type="component" value="Unassembled WGS sequence"/>
</dbReference>
<dbReference type="PANTHER" id="PTHR30435">
    <property type="entry name" value="FLAGELLAR PROTEIN"/>
    <property type="match status" value="1"/>
</dbReference>
<evidence type="ECO:0000313" key="10">
    <source>
        <dbReference type="EMBL" id="RCS23970.1"/>
    </source>
</evidence>
<evidence type="ECO:0000256" key="3">
    <source>
        <dbReference type="ARBA" id="ARBA00017941"/>
    </source>
</evidence>
<dbReference type="InterPro" id="IPR006299">
    <property type="entry name" value="FlgC"/>
</dbReference>
<evidence type="ECO:0000256" key="2">
    <source>
        <dbReference type="ARBA" id="ARBA00009677"/>
    </source>
</evidence>
<comment type="caution">
    <text evidence="10">The sequence shown here is derived from an EMBL/GenBank/DDBJ whole genome shotgun (WGS) entry which is preliminary data.</text>
</comment>
<feature type="region of interest" description="Disordered" evidence="7">
    <location>
        <begin position="71"/>
        <end position="90"/>
    </location>
</feature>
<dbReference type="RefSeq" id="WP_114440608.1">
    <property type="nucleotide sequence ID" value="NZ_QOZG01000004.1"/>
</dbReference>
<keyword evidence="4 6" id="KW-0975">Bacterial flagellum</keyword>